<comment type="caution">
    <text evidence="1">The sequence shown here is derived from an EMBL/GenBank/DDBJ whole genome shotgun (WGS) entry which is preliminary data.</text>
</comment>
<proteinExistence type="predicted"/>
<dbReference type="AlphaFoldDB" id="A0A8J3JI04"/>
<gene>
    <name evidence="1" type="ORF">Cba03nite_63600</name>
</gene>
<name>A0A8J3JI04_9ACTN</name>
<accession>A0A8J3JI04</accession>
<sequence length="232" mass="25473">MLEEQHRLVLEHSILSVVVGSRAYGLSGPASDTDRRGVFVAPTRLFWGLDKPPTHVDGPAEEQFSWEVERLCTLALTANPTVLECLWSPLVEKLTPTGERLLAVRGAFLSQRAAETYGRYAADQFAKLRSHRERTGEVRWKQAMHMLRLLRAGAHVLRTGEVLVDVSDERELLLSVKGGEVPFAEVSALAERRSAELDAAAADSVLPAEPDRAAVDAFLVGVREEGLGSPVR</sequence>
<dbReference type="Proteomes" id="UP000601223">
    <property type="component" value="Unassembled WGS sequence"/>
</dbReference>
<organism evidence="1 2">
    <name type="scientific">Catellatospora bangladeshensis</name>
    <dbReference type="NCBI Taxonomy" id="310355"/>
    <lineage>
        <taxon>Bacteria</taxon>
        <taxon>Bacillati</taxon>
        <taxon>Actinomycetota</taxon>
        <taxon>Actinomycetes</taxon>
        <taxon>Micromonosporales</taxon>
        <taxon>Micromonosporaceae</taxon>
        <taxon>Catellatospora</taxon>
    </lineage>
</organism>
<dbReference type="RefSeq" id="WP_203754155.1">
    <property type="nucleotide sequence ID" value="NZ_BONF01000042.1"/>
</dbReference>
<evidence type="ECO:0000313" key="1">
    <source>
        <dbReference type="EMBL" id="GIF85011.1"/>
    </source>
</evidence>
<dbReference type="Pfam" id="PF10127">
    <property type="entry name" value="RlaP"/>
    <property type="match status" value="1"/>
</dbReference>
<evidence type="ECO:0000313" key="2">
    <source>
        <dbReference type="Proteomes" id="UP000601223"/>
    </source>
</evidence>
<reference evidence="1 2" key="1">
    <citation type="submission" date="2021-01" db="EMBL/GenBank/DDBJ databases">
        <title>Whole genome shotgun sequence of Catellatospora bangladeshensis NBRC 107357.</title>
        <authorList>
            <person name="Komaki H."/>
            <person name="Tamura T."/>
        </authorList>
    </citation>
    <scope>NUCLEOTIDE SEQUENCE [LARGE SCALE GENOMIC DNA]</scope>
    <source>
        <strain evidence="1 2">NBRC 107357</strain>
    </source>
</reference>
<dbReference type="InterPro" id="IPR018775">
    <property type="entry name" value="RlaP"/>
</dbReference>
<dbReference type="PANTHER" id="PTHR34817">
    <property type="entry name" value="NUCLEOTIDYLTRANSFERASE"/>
    <property type="match status" value="1"/>
</dbReference>
<protein>
    <submittedName>
        <fullName evidence="1">Nucleotidyltransferase</fullName>
    </submittedName>
</protein>
<keyword evidence="2" id="KW-1185">Reference proteome</keyword>
<dbReference type="EMBL" id="BONF01000042">
    <property type="protein sequence ID" value="GIF85011.1"/>
    <property type="molecule type" value="Genomic_DNA"/>
</dbReference>
<dbReference type="PANTHER" id="PTHR34817:SF2">
    <property type="entry name" value="NUCLEOTIDYLTRANSFERASE"/>
    <property type="match status" value="1"/>
</dbReference>